<dbReference type="PROSITE" id="PS51314">
    <property type="entry name" value="VPS37_C"/>
    <property type="match status" value="1"/>
</dbReference>
<sequence>MDFTSILQGKNREELEKLSSNEDEINEIVLNSEPIQHLFMEKDLILAANRQMAEGNLALKPRLEESRNALIEMHNKLASKQDQLQSKQRELESKRSSYSPDSAAAILQASAAEAEQNSEVIADGFVRGEIDVKDFLKEFLDSRSKSYDLKHKAENMVKVFQSSQNRAQSQQRPIAPSPYPSRAPAGAPYGNPYVPTPAQPSAAVPYPSVPYGAPHQPARQAMPYPPSGGAFPAYPPGSAF</sequence>
<evidence type="ECO:0000256" key="2">
    <source>
        <dbReference type="ARBA" id="ARBA00007617"/>
    </source>
</evidence>
<dbReference type="GO" id="GO:0006623">
    <property type="term" value="P:protein targeting to vacuole"/>
    <property type="evidence" value="ECO:0007669"/>
    <property type="project" value="TreeGrafter"/>
</dbReference>
<evidence type="ECO:0000256" key="4">
    <source>
        <dbReference type="ARBA" id="ARBA00022753"/>
    </source>
</evidence>
<dbReference type="AlphaFoldDB" id="E4Y0J6"/>
<keyword evidence="11" id="KW-1185">Reference proteome</keyword>
<evidence type="ECO:0000256" key="5">
    <source>
        <dbReference type="ARBA" id="ARBA00022927"/>
    </source>
</evidence>
<comment type="subcellular location">
    <subcellularLocation>
        <location evidence="1">Late endosome membrane</location>
        <topology evidence="1">Peripheral membrane protein</topology>
    </subcellularLocation>
</comment>
<keyword evidence="3 7" id="KW-0813">Transport</keyword>
<proteinExistence type="inferred from homology"/>
<feature type="region of interest" description="Disordered" evidence="8">
    <location>
        <begin position="162"/>
        <end position="229"/>
    </location>
</feature>
<evidence type="ECO:0000256" key="7">
    <source>
        <dbReference type="PROSITE-ProRule" id="PRU00646"/>
    </source>
</evidence>
<dbReference type="GO" id="GO:0031902">
    <property type="term" value="C:late endosome membrane"/>
    <property type="evidence" value="ECO:0007669"/>
    <property type="project" value="UniProtKB-SubCell"/>
</dbReference>
<feature type="compositionally biased region" description="Low complexity" evidence="8">
    <location>
        <begin position="162"/>
        <end position="172"/>
    </location>
</feature>
<evidence type="ECO:0000256" key="1">
    <source>
        <dbReference type="ARBA" id="ARBA00004633"/>
    </source>
</evidence>
<evidence type="ECO:0000256" key="3">
    <source>
        <dbReference type="ARBA" id="ARBA00022448"/>
    </source>
</evidence>
<dbReference type="FunCoup" id="E4Y0J6">
    <property type="interactions" value="305"/>
</dbReference>
<dbReference type="PANTHER" id="PTHR13678:SF27">
    <property type="entry name" value="LD45836P"/>
    <property type="match status" value="1"/>
</dbReference>
<organism evidence="10">
    <name type="scientific">Oikopleura dioica</name>
    <name type="common">Tunicate</name>
    <dbReference type="NCBI Taxonomy" id="34765"/>
    <lineage>
        <taxon>Eukaryota</taxon>
        <taxon>Metazoa</taxon>
        <taxon>Chordata</taxon>
        <taxon>Tunicata</taxon>
        <taxon>Appendicularia</taxon>
        <taxon>Copelata</taxon>
        <taxon>Oikopleuridae</taxon>
        <taxon>Oikopleura</taxon>
    </lineage>
</organism>
<evidence type="ECO:0000313" key="10">
    <source>
        <dbReference type="EMBL" id="CBY15404.1"/>
    </source>
</evidence>
<dbReference type="PANTHER" id="PTHR13678">
    <property type="entry name" value="VACUOLAR PROTEIN SORTING-ASSOCIATED PROTEIN 37"/>
    <property type="match status" value="1"/>
</dbReference>
<keyword evidence="4" id="KW-0967">Endosome</keyword>
<accession>E4Y0J6</accession>
<dbReference type="InterPro" id="IPR037202">
    <property type="entry name" value="ESCRT_assembly_dom"/>
</dbReference>
<comment type="function">
    <text evidence="6">Component of the ESCRT-I complex, a regulator of vesicular trafficking process. Required for the sorting of endocytic ubiquitinated cargos into multivesicular bodies. May be involved in cell growth and differentiation.</text>
</comment>
<feature type="region of interest" description="Disordered" evidence="8">
    <location>
        <begin position="79"/>
        <end position="99"/>
    </location>
</feature>
<gene>
    <name evidence="10" type="ORF">GSOID_T00012320001</name>
</gene>
<dbReference type="OrthoDB" id="10004364at2759"/>
<dbReference type="SUPFAM" id="SSF140111">
    <property type="entry name" value="Endosomal sorting complex assembly domain"/>
    <property type="match status" value="1"/>
</dbReference>
<keyword evidence="5 7" id="KW-0653">Protein transport</keyword>
<dbReference type="GO" id="GO:0043162">
    <property type="term" value="P:ubiquitin-dependent protein catabolic process via the multivesicular body sorting pathway"/>
    <property type="evidence" value="ECO:0007669"/>
    <property type="project" value="TreeGrafter"/>
</dbReference>
<reference evidence="10" key="1">
    <citation type="journal article" date="2010" name="Science">
        <title>Plasticity of animal genome architecture unmasked by rapid evolution of a pelagic tunicate.</title>
        <authorList>
            <person name="Denoeud F."/>
            <person name="Henriet S."/>
            <person name="Mungpakdee S."/>
            <person name="Aury J.M."/>
            <person name="Da Silva C."/>
            <person name="Brinkmann H."/>
            <person name="Mikhaleva J."/>
            <person name="Olsen L.C."/>
            <person name="Jubin C."/>
            <person name="Canestro C."/>
            <person name="Bouquet J.M."/>
            <person name="Danks G."/>
            <person name="Poulain J."/>
            <person name="Campsteijn C."/>
            <person name="Adamski M."/>
            <person name="Cross I."/>
            <person name="Yadetie F."/>
            <person name="Muffato M."/>
            <person name="Louis A."/>
            <person name="Butcher S."/>
            <person name="Tsagkogeorga G."/>
            <person name="Konrad A."/>
            <person name="Singh S."/>
            <person name="Jensen M.F."/>
            <person name="Cong E.H."/>
            <person name="Eikeseth-Otteraa H."/>
            <person name="Noel B."/>
            <person name="Anthouard V."/>
            <person name="Porcel B.M."/>
            <person name="Kachouri-Lafond R."/>
            <person name="Nishino A."/>
            <person name="Ugolini M."/>
            <person name="Chourrout P."/>
            <person name="Nishida H."/>
            <person name="Aasland R."/>
            <person name="Huzurbazar S."/>
            <person name="Westhof E."/>
            <person name="Delsuc F."/>
            <person name="Lehrach H."/>
            <person name="Reinhardt R."/>
            <person name="Weissenbach J."/>
            <person name="Roy S.W."/>
            <person name="Artiguenave F."/>
            <person name="Postlethwait J.H."/>
            <person name="Manak J.R."/>
            <person name="Thompson E.M."/>
            <person name="Jaillon O."/>
            <person name="Du Pasquier L."/>
            <person name="Boudinot P."/>
            <person name="Liberles D.A."/>
            <person name="Volff J.N."/>
            <person name="Philippe H."/>
            <person name="Lenhard B."/>
            <person name="Roest Crollius H."/>
            <person name="Wincker P."/>
            <person name="Chourrout D."/>
        </authorList>
    </citation>
    <scope>NUCLEOTIDE SEQUENCE [LARGE SCALE GENOMIC DNA]</scope>
</reference>
<comment type="similarity">
    <text evidence="2">Belongs to the VPS37 family.</text>
</comment>
<protein>
    <recommendedName>
        <fullName evidence="9">VPS37 C-terminal domain-containing protein</fullName>
    </recommendedName>
</protein>
<dbReference type="InParanoid" id="E4Y0J6"/>
<name>E4Y0J6_OIKDI</name>
<dbReference type="EMBL" id="FN653503">
    <property type="protein sequence ID" value="CBY15404.1"/>
    <property type="molecule type" value="Genomic_DNA"/>
</dbReference>
<feature type="domain" description="VPS37 C-terminal" evidence="9">
    <location>
        <begin position="81"/>
        <end position="170"/>
    </location>
</feature>
<evidence type="ECO:0000256" key="8">
    <source>
        <dbReference type="SAM" id="MobiDB-lite"/>
    </source>
</evidence>
<dbReference type="Pfam" id="PF07200">
    <property type="entry name" value="Mod_r"/>
    <property type="match status" value="1"/>
</dbReference>
<dbReference type="GO" id="GO:0000813">
    <property type="term" value="C:ESCRT I complex"/>
    <property type="evidence" value="ECO:0007669"/>
    <property type="project" value="TreeGrafter"/>
</dbReference>
<dbReference type="GO" id="GO:0006612">
    <property type="term" value="P:protein targeting to membrane"/>
    <property type="evidence" value="ECO:0007669"/>
    <property type="project" value="TreeGrafter"/>
</dbReference>
<evidence type="ECO:0000313" key="11">
    <source>
        <dbReference type="Proteomes" id="UP000001307"/>
    </source>
</evidence>
<evidence type="ECO:0000256" key="6">
    <source>
        <dbReference type="ARBA" id="ARBA00025010"/>
    </source>
</evidence>
<dbReference type="InterPro" id="IPR009851">
    <property type="entry name" value="Mod_r"/>
</dbReference>
<evidence type="ECO:0000259" key="9">
    <source>
        <dbReference type="PROSITE" id="PS51314"/>
    </source>
</evidence>
<dbReference type="Proteomes" id="UP000001307">
    <property type="component" value="Unassembled WGS sequence"/>
</dbReference>